<evidence type="ECO:0000256" key="2">
    <source>
        <dbReference type="ARBA" id="ARBA00022448"/>
    </source>
</evidence>
<dbReference type="RefSeq" id="WP_145710362.1">
    <property type="nucleotide sequence ID" value="NZ_BAAAFY010000001.1"/>
</dbReference>
<accession>A0A562TCU6</accession>
<feature type="transmembrane region" description="Helical" evidence="6">
    <location>
        <begin position="229"/>
        <end position="252"/>
    </location>
</feature>
<evidence type="ECO:0000313" key="7">
    <source>
        <dbReference type="EMBL" id="TWI91203.1"/>
    </source>
</evidence>
<keyword evidence="4 6" id="KW-1133">Transmembrane helix</keyword>
<dbReference type="NCBIfam" id="TIGR00728">
    <property type="entry name" value="OPT_sfam"/>
    <property type="match status" value="1"/>
</dbReference>
<dbReference type="AlphaFoldDB" id="A0A562TCU6"/>
<protein>
    <submittedName>
        <fullName evidence="7">Putative OPT family oligopeptide transporter</fullName>
    </submittedName>
</protein>
<feature type="transmembrane region" description="Helical" evidence="6">
    <location>
        <begin position="543"/>
        <end position="564"/>
    </location>
</feature>
<gene>
    <name evidence="7" type="ORF">LX66_0568</name>
</gene>
<evidence type="ECO:0000256" key="6">
    <source>
        <dbReference type="SAM" id="Phobius"/>
    </source>
</evidence>
<dbReference type="GO" id="GO:0016020">
    <property type="term" value="C:membrane"/>
    <property type="evidence" value="ECO:0007669"/>
    <property type="project" value="UniProtKB-SubCell"/>
</dbReference>
<dbReference type="Proteomes" id="UP000316778">
    <property type="component" value="Unassembled WGS sequence"/>
</dbReference>
<sequence>MADTNFKPFVAPQVKMKELTLKAIILGSVFGVIFGAATVYLALKAGLTVTASIPIAVVAITLGRRFFKTTILENNIIQTTGSAGESIAAGVVFTLPGFLFLSDPASADYFNYFTILTLAIFGGVLGTLMMIPLRRSLIVKEHGTLPYPEGTACGDVLIAGEKGGEFAKTAFYGLGFAFAYAILQKILHVIAEVPYYMTKQTNRFFPSARVSGEITPEYMGIGYIIGPRISGVLVAGGVLAWFCIIPLLATLVPADVIAGQLVKLGYLANLATPGGTGNWDPAAHTFADYSAAIYYAYIRQIAAGTVAAGGFIALLKTIPTIIASFKGSVSSMKDKNAVAGSEAEVPRTERDLSIKVVAIGSILLVVLMAFLPQLPGGSIGQKLLVGLLVVIFGAFFVTVSSRIVGLIGSSNNPISGMTIATLMGTCLLFIAVGWSGKVYEPLALVVGGMICIAAANAGATSQDLKSGYIVGATPRNQQLALFVGAIVSSVVIGLTVKFLDKPTAEMISEGVTGHAIGSAYYPAPQGTLMATLAKGILSFNLDWQFVLVGVFIAITMELCGIKSLSFAVGAYLPLSTTLPIFIGGAIRGIIDYQRKKKNVHLSAEEEELGKGNLFATGLVAGGAVAGVLIAMLAGFSATAPILSALNMEEGLVSGLGHGGYYLLAVAFFALMGWTLYRIGRQTN</sequence>
<keyword evidence="3 6" id="KW-0812">Transmembrane</keyword>
<feature type="transmembrane region" description="Helical" evidence="6">
    <location>
        <begin position="658"/>
        <end position="676"/>
    </location>
</feature>
<feature type="transmembrane region" description="Helical" evidence="6">
    <location>
        <begin position="21"/>
        <end position="43"/>
    </location>
</feature>
<dbReference type="EMBL" id="VLLG01000002">
    <property type="protein sequence ID" value="TWI91203.1"/>
    <property type="molecule type" value="Genomic_DNA"/>
</dbReference>
<dbReference type="PANTHER" id="PTHR31645">
    <property type="entry name" value="OLIGOPEPTIDE TRANSPORTER YGL114W-RELATED"/>
    <property type="match status" value="1"/>
</dbReference>
<name>A0A562TCU6_CHIJA</name>
<dbReference type="PANTHER" id="PTHR31645:SF0">
    <property type="entry name" value="OLIGOPEPTIDE TRANSPORTER YGL114W-RELATED"/>
    <property type="match status" value="1"/>
</dbReference>
<feature type="transmembrane region" description="Helical" evidence="6">
    <location>
        <begin position="479"/>
        <end position="499"/>
    </location>
</feature>
<dbReference type="OrthoDB" id="9809340at2"/>
<feature type="transmembrane region" description="Helical" evidence="6">
    <location>
        <begin position="49"/>
        <end position="67"/>
    </location>
</feature>
<dbReference type="Pfam" id="PF03169">
    <property type="entry name" value="OPT"/>
    <property type="match status" value="1"/>
</dbReference>
<dbReference type="GO" id="GO:0035673">
    <property type="term" value="F:oligopeptide transmembrane transporter activity"/>
    <property type="evidence" value="ECO:0007669"/>
    <property type="project" value="InterPro"/>
</dbReference>
<evidence type="ECO:0000313" key="8">
    <source>
        <dbReference type="Proteomes" id="UP000316778"/>
    </source>
</evidence>
<dbReference type="InterPro" id="IPR004813">
    <property type="entry name" value="OPT"/>
</dbReference>
<proteinExistence type="predicted"/>
<evidence type="ECO:0000256" key="1">
    <source>
        <dbReference type="ARBA" id="ARBA00004141"/>
    </source>
</evidence>
<feature type="transmembrane region" description="Helical" evidence="6">
    <location>
        <begin position="352"/>
        <end position="371"/>
    </location>
</feature>
<keyword evidence="2" id="KW-0813">Transport</keyword>
<feature type="transmembrane region" description="Helical" evidence="6">
    <location>
        <begin position="383"/>
        <end position="408"/>
    </location>
</feature>
<evidence type="ECO:0000256" key="4">
    <source>
        <dbReference type="ARBA" id="ARBA00022989"/>
    </source>
</evidence>
<comment type="subcellular location">
    <subcellularLocation>
        <location evidence="1">Membrane</location>
        <topology evidence="1">Multi-pass membrane protein</topology>
    </subcellularLocation>
</comment>
<reference evidence="7 8" key="1">
    <citation type="journal article" date="2013" name="Stand. Genomic Sci.">
        <title>Genomic Encyclopedia of Type Strains, Phase I: The one thousand microbial genomes (KMG-I) project.</title>
        <authorList>
            <person name="Kyrpides N.C."/>
            <person name="Woyke T."/>
            <person name="Eisen J.A."/>
            <person name="Garrity G."/>
            <person name="Lilburn T.G."/>
            <person name="Beck B.J."/>
            <person name="Whitman W.B."/>
            <person name="Hugenholtz P."/>
            <person name="Klenk H.P."/>
        </authorList>
    </citation>
    <scope>NUCLEOTIDE SEQUENCE [LARGE SCALE GENOMIC DNA]</scope>
    <source>
        <strain evidence="7 8">DSM 13484</strain>
    </source>
</reference>
<comment type="caution">
    <text evidence="7">The sequence shown here is derived from an EMBL/GenBank/DDBJ whole genome shotgun (WGS) entry which is preliminary data.</text>
</comment>
<keyword evidence="5 6" id="KW-0472">Membrane</keyword>
<feature type="transmembrane region" description="Helical" evidence="6">
    <location>
        <begin position="611"/>
        <end position="638"/>
    </location>
</feature>
<feature type="transmembrane region" description="Helical" evidence="6">
    <location>
        <begin position="79"/>
        <end position="100"/>
    </location>
</feature>
<feature type="transmembrane region" description="Helical" evidence="6">
    <location>
        <begin position="414"/>
        <end position="434"/>
    </location>
</feature>
<feature type="transmembrane region" description="Helical" evidence="6">
    <location>
        <begin position="441"/>
        <end position="459"/>
    </location>
</feature>
<feature type="transmembrane region" description="Helical" evidence="6">
    <location>
        <begin position="112"/>
        <end position="131"/>
    </location>
</feature>
<dbReference type="InterPro" id="IPR045035">
    <property type="entry name" value="YSL-like"/>
</dbReference>
<keyword evidence="8" id="KW-1185">Reference proteome</keyword>
<evidence type="ECO:0000256" key="5">
    <source>
        <dbReference type="ARBA" id="ARBA00023136"/>
    </source>
</evidence>
<feature type="transmembrane region" description="Helical" evidence="6">
    <location>
        <begin position="570"/>
        <end position="590"/>
    </location>
</feature>
<organism evidence="7 8">
    <name type="scientific">Chitinophaga japonensis</name>
    <name type="common">Flexibacter japonensis</name>
    <dbReference type="NCBI Taxonomy" id="104662"/>
    <lineage>
        <taxon>Bacteria</taxon>
        <taxon>Pseudomonadati</taxon>
        <taxon>Bacteroidota</taxon>
        <taxon>Chitinophagia</taxon>
        <taxon>Chitinophagales</taxon>
        <taxon>Chitinophagaceae</taxon>
        <taxon>Chitinophaga</taxon>
    </lineage>
</organism>
<evidence type="ECO:0000256" key="3">
    <source>
        <dbReference type="ARBA" id="ARBA00022692"/>
    </source>
</evidence>